<dbReference type="PANTHER" id="PTHR33273:SF4">
    <property type="entry name" value="ENDONUCLEASE_EXONUCLEASE_PHOSPHATASE DOMAIN-CONTAINING PROTEIN"/>
    <property type="match status" value="1"/>
</dbReference>
<reference evidence="1" key="1">
    <citation type="journal article" date="2013" name="Genome Biol.">
        <title>Draft genome of the mountain pine beetle, Dendroctonus ponderosae Hopkins, a major forest pest.</title>
        <authorList>
            <person name="Keeling C.I."/>
            <person name="Yuen M.M."/>
            <person name="Liao N.Y."/>
            <person name="Docking T.R."/>
            <person name="Chan S.K."/>
            <person name="Taylor G.A."/>
            <person name="Palmquist D.L."/>
            <person name="Jackman S.D."/>
            <person name="Nguyen A."/>
            <person name="Li M."/>
            <person name="Henderson H."/>
            <person name="Janes J.K."/>
            <person name="Zhao Y."/>
            <person name="Pandoh P."/>
            <person name="Moore R."/>
            <person name="Sperling F.A."/>
            <person name="Huber D.P."/>
            <person name="Birol I."/>
            <person name="Jones S.J."/>
            <person name="Bohlmann J."/>
        </authorList>
    </citation>
    <scope>NUCLEOTIDE SEQUENCE</scope>
</reference>
<dbReference type="OrthoDB" id="6777962at2759"/>
<dbReference type="Pfam" id="PF14529">
    <property type="entry name" value="Exo_endo_phos_2"/>
    <property type="match status" value="1"/>
</dbReference>
<dbReference type="GO" id="GO:0003824">
    <property type="term" value="F:catalytic activity"/>
    <property type="evidence" value="ECO:0007669"/>
    <property type="project" value="InterPro"/>
</dbReference>
<name>N6U2X7_DENPD</name>
<feature type="non-terminal residue" evidence="1">
    <location>
        <position position="1"/>
    </location>
</feature>
<dbReference type="Gene3D" id="3.60.10.10">
    <property type="entry name" value="Endonuclease/exonuclease/phosphatase"/>
    <property type="match status" value="1"/>
</dbReference>
<dbReference type="HOGENOM" id="CLU_608694_0_0_1"/>
<accession>N6U2X7</accession>
<dbReference type="SUPFAM" id="SSF56219">
    <property type="entry name" value="DNase I-like"/>
    <property type="match status" value="1"/>
</dbReference>
<dbReference type="InterPro" id="IPR005135">
    <property type="entry name" value="Endo/exonuclease/phosphatase"/>
</dbReference>
<dbReference type="AlphaFoldDB" id="N6U2X7"/>
<evidence type="ECO:0000313" key="1">
    <source>
        <dbReference type="EMBL" id="ENN74966.1"/>
    </source>
</evidence>
<gene>
    <name evidence="1" type="ORF">YQE_08462</name>
</gene>
<dbReference type="EMBL" id="KB741024">
    <property type="protein sequence ID" value="ENN74966.1"/>
    <property type="molecule type" value="Genomic_DNA"/>
</dbReference>
<dbReference type="PANTHER" id="PTHR33273">
    <property type="entry name" value="DOMAIN-CONTAINING PROTEIN, PUTATIVE-RELATED"/>
    <property type="match status" value="1"/>
</dbReference>
<sequence length="450" mass="51208">MEKGIQLMYKRRYPELIETDDVFAVLEQSSRWRKHEAAAVSQKIIRILQGDQESDLWDRMKLLTDETKDDEWVAIHCIERCTTQRLRKMAEAIFHGGTTKVSVNTNKKRDETQQTTRERPPALIVNSEGKSYLDMLKIIKGKLKDNAAAQIIKSIRETKNNNLIITTDINKAQIEVLKKAIEGPEELERVIGKLSKSDLKMNDLRPNAGSTQALKKMGTARCRSFRRALLQLRRHISRTPHTTDSAPAPSVDHVDMDTLAEPNHSLMKQSSEWYVDMRKDAALSLRNLNIACPRYGSGNCFVWIELPDFIIVSCYFSPSLSQEEFGVALDALGQLLLTFTKDIIIAGDFNAWSTDWGMKTTNGKGKILTEWMAVHSLTLQNNGNEPTFTRAEVGSIVDLTLARGDINAIFSGWIVLDIETLSDHRYIYFEILKTSKTRRPATTHIWNQKK</sequence>
<dbReference type="CDD" id="cd09077">
    <property type="entry name" value="R1-I-EN"/>
    <property type="match status" value="1"/>
</dbReference>
<proteinExistence type="predicted"/>
<organism evidence="1">
    <name type="scientific">Dendroctonus ponderosae</name>
    <name type="common">Mountain pine beetle</name>
    <dbReference type="NCBI Taxonomy" id="77166"/>
    <lineage>
        <taxon>Eukaryota</taxon>
        <taxon>Metazoa</taxon>
        <taxon>Ecdysozoa</taxon>
        <taxon>Arthropoda</taxon>
        <taxon>Hexapoda</taxon>
        <taxon>Insecta</taxon>
        <taxon>Pterygota</taxon>
        <taxon>Neoptera</taxon>
        <taxon>Endopterygota</taxon>
        <taxon>Coleoptera</taxon>
        <taxon>Polyphaga</taxon>
        <taxon>Cucujiformia</taxon>
        <taxon>Curculionidae</taxon>
        <taxon>Scolytinae</taxon>
        <taxon>Dendroctonus</taxon>
    </lineage>
</organism>
<protein>
    <submittedName>
        <fullName evidence="1">Uncharacterized protein</fullName>
    </submittedName>
</protein>
<dbReference type="InterPro" id="IPR036691">
    <property type="entry name" value="Endo/exonu/phosph_ase_sf"/>
</dbReference>